<evidence type="ECO:0000256" key="1">
    <source>
        <dbReference type="SAM" id="MobiDB-lite"/>
    </source>
</evidence>
<dbReference type="AlphaFoldDB" id="A0A9W9DN10"/>
<evidence type="ECO:0000313" key="3">
    <source>
        <dbReference type="Proteomes" id="UP001150238"/>
    </source>
</evidence>
<accession>A0A9W9DN10</accession>
<comment type="caution">
    <text evidence="2">The sequence shown here is derived from an EMBL/GenBank/DDBJ whole genome shotgun (WGS) entry which is preliminary data.</text>
</comment>
<sequence length="213" mass="23799">MKFLDPNDPDSTNPQMCIVTAVTTSPETSKSVHFRPSKQDTAGNLKKETVDVLQTHLTTSFANVRLASFESVLLYDYGGAKRLYPASLAKTPVLVAIVLTQLLNPEHSSVYRPFSAFEPAKLSPLALHHSSQDNNVNRDPLVGQLEEKTGVLDKTNQGHYKANERLEDKLREVDDIVNELRNSQVEDNKRITELENSQLKDKDLSSQSNNIKP</sequence>
<evidence type="ECO:0000313" key="2">
    <source>
        <dbReference type="EMBL" id="KAJ4477849.1"/>
    </source>
</evidence>
<reference evidence="2" key="1">
    <citation type="submission" date="2022-08" db="EMBL/GenBank/DDBJ databases">
        <authorList>
            <consortium name="DOE Joint Genome Institute"/>
            <person name="Min B."/>
            <person name="Riley R."/>
            <person name="Sierra-Patev S."/>
            <person name="Naranjo-Ortiz M."/>
            <person name="Looney B."/>
            <person name="Konkel Z."/>
            <person name="Slot J.C."/>
            <person name="Sakamoto Y."/>
            <person name="Steenwyk J.L."/>
            <person name="Rokas A."/>
            <person name="Carro J."/>
            <person name="Camarero S."/>
            <person name="Ferreira P."/>
            <person name="Molpeceres G."/>
            <person name="Ruiz-Duenas F.J."/>
            <person name="Serrano A."/>
            <person name="Henrissat B."/>
            <person name="Drula E."/>
            <person name="Hughes K.W."/>
            <person name="Mata J.L."/>
            <person name="Ishikawa N.K."/>
            <person name="Vargas-Isla R."/>
            <person name="Ushijima S."/>
            <person name="Smith C.A."/>
            <person name="Ahrendt S."/>
            <person name="Andreopoulos W."/>
            <person name="He G."/>
            <person name="Labutti K."/>
            <person name="Lipzen A."/>
            <person name="Ng V."/>
            <person name="Sandor L."/>
            <person name="Barry K."/>
            <person name="Martinez A.T."/>
            <person name="Xiao Y."/>
            <person name="Gibbons J.G."/>
            <person name="Terashima K."/>
            <person name="Hibbett D.S."/>
            <person name="Grigoriev I.V."/>
        </authorList>
    </citation>
    <scope>NUCLEOTIDE SEQUENCE</scope>
    <source>
        <strain evidence="2">Sp2 HRB7682 ss15</strain>
    </source>
</reference>
<dbReference type="Proteomes" id="UP001150238">
    <property type="component" value="Unassembled WGS sequence"/>
</dbReference>
<dbReference type="EMBL" id="JANVFS010000018">
    <property type="protein sequence ID" value="KAJ4477849.1"/>
    <property type="molecule type" value="Genomic_DNA"/>
</dbReference>
<organism evidence="2 3">
    <name type="scientific">Lentinula lateritia</name>
    <dbReference type="NCBI Taxonomy" id="40482"/>
    <lineage>
        <taxon>Eukaryota</taxon>
        <taxon>Fungi</taxon>
        <taxon>Dikarya</taxon>
        <taxon>Basidiomycota</taxon>
        <taxon>Agaricomycotina</taxon>
        <taxon>Agaricomycetes</taxon>
        <taxon>Agaricomycetidae</taxon>
        <taxon>Agaricales</taxon>
        <taxon>Marasmiineae</taxon>
        <taxon>Omphalotaceae</taxon>
        <taxon>Lentinula</taxon>
    </lineage>
</organism>
<feature type="compositionally biased region" description="Basic and acidic residues" evidence="1">
    <location>
        <begin position="188"/>
        <end position="204"/>
    </location>
</feature>
<feature type="region of interest" description="Disordered" evidence="1">
    <location>
        <begin position="188"/>
        <end position="213"/>
    </location>
</feature>
<name>A0A9W9DN10_9AGAR</name>
<protein>
    <submittedName>
        <fullName evidence="2">Uncharacterized protein</fullName>
    </submittedName>
</protein>
<gene>
    <name evidence="2" type="ORF">C8J55DRAFT_561423</name>
</gene>
<reference evidence="2" key="2">
    <citation type="journal article" date="2023" name="Proc. Natl. Acad. Sci. U.S.A.">
        <title>A global phylogenomic analysis of the shiitake genus Lentinula.</title>
        <authorList>
            <person name="Sierra-Patev S."/>
            <person name="Min B."/>
            <person name="Naranjo-Ortiz M."/>
            <person name="Looney B."/>
            <person name="Konkel Z."/>
            <person name="Slot J.C."/>
            <person name="Sakamoto Y."/>
            <person name="Steenwyk J.L."/>
            <person name="Rokas A."/>
            <person name="Carro J."/>
            <person name="Camarero S."/>
            <person name="Ferreira P."/>
            <person name="Molpeceres G."/>
            <person name="Ruiz-Duenas F.J."/>
            <person name="Serrano A."/>
            <person name="Henrissat B."/>
            <person name="Drula E."/>
            <person name="Hughes K.W."/>
            <person name="Mata J.L."/>
            <person name="Ishikawa N.K."/>
            <person name="Vargas-Isla R."/>
            <person name="Ushijima S."/>
            <person name="Smith C.A."/>
            <person name="Donoghue J."/>
            <person name="Ahrendt S."/>
            <person name="Andreopoulos W."/>
            <person name="He G."/>
            <person name="LaButti K."/>
            <person name="Lipzen A."/>
            <person name="Ng V."/>
            <person name="Riley R."/>
            <person name="Sandor L."/>
            <person name="Barry K."/>
            <person name="Martinez A.T."/>
            <person name="Xiao Y."/>
            <person name="Gibbons J.G."/>
            <person name="Terashima K."/>
            <person name="Grigoriev I.V."/>
            <person name="Hibbett D."/>
        </authorList>
    </citation>
    <scope>NUCLEOTIDE SEQUENCE</scope>
    <source>
        <strain evidence="2">Sp2 HRB7682 ss15</strain>
    </source>
</reference>
<proteinExistence type="predicted"/>